<reference evidence="1 2" key="1">
    <citation type="submission" date="2017-07" db="EMBL/GenBank/DDBJ databases">
        <title>Phylogenetic study on the rhizospheric bacterium Ochrobactrum sp. A44.</title>
        <authorList>
            <person name="Krzyzanowska D.M."/>
            <person name="Ossowicki A."/>
            <person name="Rajewska M."/>
            <person name="Maciag T."/>
            <person name="Kaczynski Z."/>
            <person name="Czerwicka M."/>
            <person name="Jafra S."/>
        </authorList>
    </citation>
    <scope>NUCLEOTIDE SEQUENCE [LARGE SCALE GENOMIC DNA]</scope>
    <source>
        <strain evidence="1 2">OgA9a</strain>
    </source>
</reference>
<name>A0A256F120_9HYPH</name>
<proteinExistence type="predicted"/>
<dbReference type="AlphaFoldDB" id="A0A256F120"/>
<keyword evidence="2" id="KW-1185">Reference proteome</keyword>
<evidence type="ECO:0000313" key="2">
    <source>
        <dbReference type="Proteomes" id="UP000216478"/>
    </source>
</evidence>
<sequence>MGGPFVCSVSLAFVLMSAEDGLGSFRLKRKTMRNFENTCARIVEQLVYRGIHDARML</sequence>
<accession>A0A256F120</accession>
<gene>
    <name evidence="1" type="ORF">CEV33_3350</name>
</gene>
<comment type="caution">
    <text evidence="1">The sequence shown here is derived from an EMBL/GenBank/DDBJ whole genome shotgun (WGS) entry which is preliminary data.</text>
</comment>
<organism evidence="1 2">
    <name type="scientific">Brucella grignonensis</name>
    <dbReference type="NCBI Taxonomy" id="94627"/>
    <lineage>
        <taxon>Bacteria</taxon>
        <taxon>Pseudomonadati</taxon>
        <taxon>Pseudomonadota</taxon>
        <taxon>Alphaproteobacteria</taxon>
        <taxon>Hyphomicrobiales</taxon>
        <taxon>Brucellaceae</taxon>
        <taxon>Brucella/Ochrobactrum group</taxon>
        <taxon>Brucella</taxon>
    </lineage>
</organism>
<dbReference type="EMBL" id="NNRL01000167">
    <property type="protein sequence ID" value="OYR08386.1"/>
    <property type="molecule type" value="Genomic_DNA"/>
</dbReference>
<evidence type="ECO:0000313" key="1">
    <source>
        <dbReference type="EMBL" id="OYR08386.1"/>
    </source>
</evidence>
<protein>
    <submittedName>
        <fullName evidence="1">Uncharacterized protein</fullName>
    </submittedName>
</protein>
<dbReference type="Proteomes" id="UP000216478">
    <property type="component" value="Unassembled WGS sequence"/>
</dbReference>